<name>A0ACC2DST4_DIPCM</name>
<comment type="caution">
    <text evidence="1">The sequence shown here is derived from an EMBL/GenBank/DDBJ whole genome shotgun (WGS) entry which is preliminary data.</text>
</comment>
<accession>A0ACC2DST4</accession>
<gene>
    <name evidence="1" type="ORF">O6H91_05G123300</name>
</gene>
<keyword evidence="2" id="KW-1185">Reference proteome</keyword>
<reference evidence="2" key="1">
    <citation type="journal article" date="2024" name="Proc. Natl. Acad. Sci. U.S.A.">
        <title>Extraordinary preservation of gene collinearity over three hundred million years revealed in homosporous lycophytes.</title>
        <authorList>
            <person name="Li C."/>
            <person name="Wickell D."/>
            <person name="Kuo L.Y."/>
            <person name="Chen X."/>
            <person name="Nie B."/>
            <person name="Liao X."/>
            <person name="Peng D."/>
            <person name="Ji J."/>
            <person name="Jenkins J."/>
            <person name="Williams M."/>
            <person name="Shu S."/>
            <person name="Plott C."/>
            <person name="Barry K."/>
            <person name="Rajasekar S."/>
            <person name="Grimwood J."/>
            <person name="Han X."/>
            <person name="Sun S."/>
            <person name="Hou Z."/>
            <person name="He W."/>
            <person name="Dai G."/>
            <person name="Sun C."/>
            <person name="Schmutz J."/>
            <person name="Leebens-Mack J.H."/>
            <person name="Li F.W."/>
            <person name="Wang L."/>
        </authorList>
    </citation>
    <scope>NUCLEOTIDE SEQUENCE [LARGE SCALE GENOMIC DNA]</scope>
    <source>
        <strain evidence="2">cv. PW_Plant_1</strain>
    </source>
</reference>
<dbReference type="Proteomes" id="UP001162992">
    <property type="component" value="Chromosome 5"/>
</dbReference>
<protein>
    <submittedName>
        <fullName evidence="1">Uncharacterized protein</fullName>
    </submittedName>
</protein>
<proteinExistence type="predicted"/>
<dbReference type="EMBL" id="CM055096">
    <property type="protein sequence ID" value="KAJ7557355.1"/>
    <property type="molecule type" value="Genomic_DNA"/>
</dbReference>
<evidence type="ECO:0000313" key="2">
    <source>
        <dbReference type="Proteomes" id="UP001162992"/>
    </source>
</evidence>
<organism evidence="1 2">
    <name type="scientific">Diphasiastrum complanatum</name>
    <name type="common">Issler's clubmoss</name>
    <name type="synonym">Lycopodium complanatum</name>
    <dbReference type="NCBI Taxonomy" id="34168"/>
    <lineage>
        <taxon>Eukaryota</taxon>
        <taxon>Viridiplantae</taxon>
        <taxon>Streptophyta</taxon>
        <taxon>Embryophyta</taxon>
        <taxon>Tracheophyta</taxon>
        <taxon>Lycopodiopsida</taxon>
        <taxon>Lycopodiales</taxon>
        <taxon>Lycopodiaceae</taxon>
        <taxon>Lycopodioideae</taxon>
        <taxon>Diphasiastrum</taxon>
    </lineage>
</organism>
<sequence>MASVEAAASAVRSKADNLFSLEEGFFASAVVYWEGFSTDAVGSEAAGSTTEHKRELGAVLNRDGDTDHETREEIGHEEALAKEGATSLRRWVCNSCGFKFQTGDEQRSHFKSDYHRLNIKRKMVGKKPFSEEQFEAFAEGRGDEDSSLSSISGSDTASDDSDVEDLGYNKDNFQERFKYPLEKNASKYVSFVLQSGEIVSFWRCVLAHNKELLQRENGSICLDSNMEKPFVTERELLRRLNLLSGSSTRFKCLWVVLLNAGGHFAGVVKDMRDGSVLAHQTFHRYVVRAKAGGRQSSKDATGRAPKSAGASLRRYNELALEKDIKELLKSWQQYIELADCIFVHAPSRNRQALFGGRIPLLTHSDNRFRQVPFTTRRPTFKEAKRVLHNLTTLIYRVDDRNSSSASLRLNESSRGQANESKDQSTLAVLEHSKGLKNKQTPVYQETNNESSKLHDARSNPSGVESQEIMENMMSTEDALHMSTALHEAAKFGNADLVSELLDNGADPCVRDSRGRTPYALASTKESRNAFRKFMAHHPEKWDWHAANVPSPLTEELEAAQAIKQAEKNAKRKAKEKERKKQRKAQEKALQDKADVQEVATSSTSTAQGGLASTKKKGLASDRSPSEDPAEVLKRLQIQEREVRAAAAERRLKEMATSNKQPSFNTECVSTTKVAGVSNTSTKEDSVYQDANICSCCGTSLAEKIPFYRYSYKYCSTTCVHVHRKFLESEE</sequence>
<evidence type="ECO:0000313" key="1">
    <source>
        <dbReference type="EMBL" id="KAJ7557355.1"/>
    </source>
</evidence>